<protein>
    <submittedName>
        <fullName evidence="2">MBL fold metallo-hydrolase</fullName>
    </submittedName>
</protein>
<dbReference type="InterPro" id="IPR041516">
    <property type="entry name" value="LACTB2_WH"/>
</dbReference>
<proteinExistence type="predicted"/>
<dbReference type="InterPro" id="IPR036866">
    <property type="entry name" value="RibonucZ/Hydroxyglut_hydro"/>
</dbReference>
<feature type="domain" description="Metallo-beta-lactamase" evidence="1">
    <location>
        <begin position="21"/>
        <end position="189"/>
    </location>
</feature>
<dbReference type="OrthoDB" id="9802248at2"/>
<dbReference type="Pfam" id="PF00753">
    <property type="entry name" value="Lactamase_B"/>
    <property type="match status" value="1"/>
</dbReference>
<dbReference type="SUPFAM" id="SSF56281">
    <property type="entry name" value="Metallo-hydrolase/oxidoreductase"/>
    <property type="match status" value="1"/>
</dbReference>
<dbReference type="PANTHER" id="PTHR23131:SF0">
    <property type="entry name" value="ENDORIBONUCLEASE LACTB2"/>
    <property type="match status" value="1"/>
</dbReference>
<dbReference type="RefSeq" id="WP_121204717.1">
    <property type="nucleotide sequence ID" value="NZ_RBZP01000009.1"/>
</dbReference>
<sequence length="274" mass="30839">MSIFKVIRVPIPTPTLYPHTTTNCYLIGNDQDCLLVDAGYDVMETRTLLEEAIKENGLAIPQRIILTHHHPDHAPGVKQLTDWSPIIYCHEKEKEEIITAISPLEKVSHLSDGELIPVAGEKLQIIHGPGHTAGHLSVYLPSPKILIAGDNIVAEGTTWIGPPDGDMIDYLQTLNRLENLKLSKIGPGHGNWVFRPYEHIEFVRNRRLHREEQIKSLLQEHKHLTSAQLTEFIYNDSIHPSIFQVAKRTTEAHLIKLMKEGAVTLEDSAYSIVS</sequence>
<reference evidence="2 3" key="1">
    <citation type="journal article" date="2016" name="Int. J. Syst. Evol. Microbiol.">
        <title>Oceanobacillus halophilus sp. nov., a novel moderately halophilic bacterium from a hypersaline lake.</title>
        <authorList>
            <person name="Amoozegar M.A."/>
            <person name="Bagheri M."/>
            <person name="Makhdoumi A."/>
            <person name="Nikou M.M."/>
            <person name="Fazeli S.A.S."/>
            <person name="Schumann P."/>
            <person name="Sproer C."/>
            <person name="Sanchez-Porro C."/>
            <person name="Ventosa A."/>
        </authorList>
    </citation>
    <scope>NUCLEOTIDE SEQUENCE [LARGE SCALE GENOMIC DNA]</scope>
    <source>
        <strain evidence="2 3">DSM 23996</strain>
    </source>
</reference>
<keyword evidence="2" id="KW-0378">Hydrolase</keyword>
<organism evidence="2 3">
    <name type="scientific">Oceanobacillus halophilus</name>
    <dbReference type="NCBI Taxonomy" id="930130"/>
    <lineage>
        <taxon>Bacteria</taxon>
        <taxon>Bacillati</taxon>
        <taxon>Bacillota</taxon>
        <taxon>Bacilli</taxon>
        <taxon>Bacillales</taxon>
        <taxon>Bacillaceae</taxon>
        <taxon>Oceanobacillus</taxon>
    </lineage>
</organism>
<accession>A0A495A0C7</accession>
<evidence type="ECO:0000259" key="1">
    <source>
        <dbReference type="SMART" id="SM00849"/>
    </source>
</evidence>
<dbReference type="AlphaFoldDB" id="A0A495A0C7"/>
<dbReference type="InterPro" id="IPR050662">
    <property type="entry name" value="Sec-metab_biosynth-thioest"/>
</dbReference>
<dbReference type="EMBL" id="RBZP01000009">
    <property type="protein sequence ID" value="RKQ32721.1"/>
    <property type="molecule type" value="Genomic_DNA"/>
</dbReference>
<evidence type="ECO:0000313" key="2">
    <source>
        <dbReference type="EMBL" id="RKQ32721.1"/>
    </source>
</evidence>
<dbReference type="GO" id="GO:0016787">
    <property type="term" value="F:hydrolase activity"/>
    <property type="evidence" value="ECO:0007669"/>
    <property type="project" value="UniProtKB-KW"/>
</dbReference>
<comment type="caution">
    <text evidence="2">The sequence shown here is derived from an EMBL/GenBank/DDBJ whole genome shotgun (WGS) entry which is preliminary data.</text>
</comment>
<dbReference type="InterPro" id="IPR036388">
    <property type="entry name" value="WH-like_DNA-bd_sf"/>
</dbReference>
<dbReference type="Gene3D" id="3.60.15.10">
    <property type="entry name" value="Ribonuclease Z/Hydroxyacylglutathione hydrolase-like"/>
    <property type="match status" value="1"/>
</dbReference>
<evidence type="ECO:0000313" key="3">
    <source>
        <dbReference type="Proteomes" id="UP000269301"/>
    </source>
</evidence>
<dbReference type="SMART" id="SM00849">
    <property type="entry name" value="Lactamase_B"/>
    <property type="match status" value="1"/>
</dbReference>
<dbReference type="Proteomes" id="UP000269301">
    <property type="component" value="Unassembled WGS sequence"/>
</dbReference>
<dbReference type="PANTHER" id="PTHR23131">
    <property type="entry name" value="ENDORIBONUCLEASE LACTB2"/>
    <property type="match status" value="1"/>
</dbReference>
<gene>
    <name evidence="2" type="ORF">D8M06_12390</name>
</gene>
<dbReference type="InterPro" id="IPR001279">
    <property type="entry name" value="Metallo-B-lactamas"/>
</dbReference>
<dbReference type="Pfam" id="PF17778">
    <property type="entry name" value="WHD_BLACT"/>
    <property type="match status" value="1"/>
</dbReference>
<name>A0A495A0C7_9BACI</name>
<keyword evidence="3" id="KW-1185">Reference proteome</keyword>
<dbReference type="Gene3D" id="1.10.10.10">
    <property type="entry name" value="Winged helix-like DNA-binding domain superfamily/Winged helix DNA-binding domain"/>
    <property type="match status" value="1"/>
</dbReference>